<gene>
    <name evidence="1" type="ORF">Tci_931816</name>
</gene>
<protein>
    <submittedName>
        <fullName evidence="1">Uncharacterized protein</fullName>
    </submittedName>
</protein>
<name>A0A699XJL0_TANCI</name>
<comment type="caution">
    <text evidence="1">The sequence shown here is derived from an EMBL/GenBank/DDBJ whole genome shotgun (WGS) entry which is preliminary data.</text>
</comment>
<accession>A0A699XJL0</accession>
<feature type="non-terminal residue" evidence="1">
    <location>
        <position position="1"/>
    </location>
</feature>
<proteinExistence type="predicted"/>
<dbReference type="AlphaFoldDB" id="A0A699XJL0"/>
<evidence type="ECO:0000313" key="1">
    <source>
        <dbReference type="EMBL" id="GFD59847.1"/>
    </source>
</evidence>
<sequence>DGHAGARRNALLRHVGCGAISSGTVQLRLLGPDSAWRQKTSGAQNMSGGLEWRLHVLRWQRLWISSCCASRRD</sequence>
<organism evidence="1">
    <name type="scientific">Tanacetum cinerariifolium</name>
    <name type="common">Dalmatian daisy</name>
    <name type="synonym">Chrysanthemum cinerariifolium</name>
    <dbReference type="NCBI Taxonomy" id="118510"/>
    <lineage>
        <taxon>Eukaryota</taxon>
        <taxon>Viridiplantae</taxon>
        <taxon>Streptophyta</taxon>
        <taxon>Embryophyta</taxon>
        <taxon>Tracheophyta</taxon>
        <taxon>Spermatophyta</taxon>
        <taxon>Magnoliopsida</taxon>
        <taxon>eudicotyledons</taxon>
        <taxon>Gunneridae</taxon>
        <taxon>Pentapetalae</taxon>
        <taxon>asterids</taxon>
        <taxon>campanulids</taxon>
        <taxon>Asterales</taxon>
        <taxon>Asteraceae</taxon>
        <taxon>Asteroideae</taxon>
        <taxon>Anthemideae</taxon>
        <taxon>Anthemidinae</taxon>
        <taxon>Tanacetum</taxon>
    </lineage>
</organism>
<reference evidence="1" key="1">
    <citation type="journal article" date="2019" name="Sci. Rep.">
        <title>Draft genome of Tanacetum cinerariifolium, the natural source of mosquito coil.</title>
        <authorList>
            <person name="Yamashiro T."/>
            <person name="Shiraishi A."/>
            <person name="Satake H."/>
            <person name="Nakayama K."/>
        </authorList>
    </citation>
    <scope>NUCLEOTIDE SEQUENCE</scope>
</reference>
<dbReference type="EMBL" id="BKCJ011870058">
    <property type="protein sequence ID" value="GFD59847.1"/>
    <property type="molecule type" value="Genomic_DNA"/>
</dbReference>